<comment type="caution">
    <text evidence="2">The sequence shown here is derived from an EMBL/GenBank/DDBJ whole genome shotgun (WGS) entry which is preliminary data.</text>
</comment>
<dbReference type="EMBL" id="BAAAQK010000025">
    <property type="protein sequence ID" value="GAA1873468.1"/>
    <property type="molecule type" value="Genomic_DNA"/>
</dbReference>
<evidence type="ECO:0000256" key="1">
    <source>
        <dbReference type="SAM" id="MobiDB-lite"/>
    </source>
</evidence>
<proteinExistence type="predicted"/>
<accession>A0ABN2NKP8</accession>
<protein>
    <submittedName>
        <fullName evidence="2">Uncharacterized protein</fullName>
    </submittedName>
</protein>
<name>A0ABN2NKP8_9PSEU</name>
<evidence type="ECO:0000313" key="2">
    <source>
        <dbReference type="EMBL" id="GAA1873468.1"/>
    </source>
</evidence>
<gene>
    <name evidence="2" type="ORF">GCM10009836_63090</name>
</gene>
<feature type="region of interest" description="Disordered" evidence="1">
    <location>
        <begin position="1"/>
        <end position="23"/>
    </location>
</feature>
<keyword evidence="3" id="KW-1185">Reference proteome</keyword>
<evidence type="ECO:0000313" key="3">
    <source>
        <dbReference type="Proteomes" id="UP001500449"/>
    </source>
</evidence>
<reference evidence="2 3" key="1">
    <citation type="journal article" date="2019" name="Int. J. Syst. Evol. Microbiol.">
        <title>The Global Catalogue of Microorganisms (GCM) 10K type strain sequencing project: providing services to taxonomists for standard genome sequencing and annotation.</title>
        <authorList>
            <consortium name="The Broad Institute Genomics Platform"/>
            <consortium name="The Broad Institute Genome Sequencing Center for Infectious Disease"/>
            <person name="Wu L."/>
            <person name="Ma J."/>
        </authorList>
    </citation>
    <scope>NUCLEOTIDE SEQUENCE [LARGE SCALE GENOMIC DNA]</scope>
    <source>
        <strain evidence="2 3">JCM 16009</strain>
    </source>
</reference>
<dbReference type="Proteomes" id="UP001500449">
    <property type="component" value="Unassembled WGS sequence"/>
</dbReference>
<sequence>MSPLAQVDHAASGQLRLPGQRPTLFCDGERQSAERTQLTYPAAAMRYTECRLTPLAASRTA</sequence>
<dbReference type="RefSeq" id="WP_344425478.1">
    <property type="nucleotide sequence ID" value="NZ_BAAAQK010000025.1"/>
</dbReference>
<organism evidence="2 3">
    <name type="scientific">Pseudonocardia ailaonensis</name>
    <dbReference type="NCBI Taxonomy" id="367279"/>
    <lineage>
        <taxon>Bacteria</taxon>
        <taxon>Bacillati</taxon>
        <taxon>Actinomycetota</taxon>
        <taxon>Actinomycetes</taxon>
        <taxon>Pseudonocardiales</taxon>
        <taxon>Pseudonocardiaceae</taxon>
        <taxon>Pseudonocardia</taxon>
    </lineage>
</organism>